<sequence length="106" mass="12158">MQVENNDQSNNFTNFLLRIGDGCKSAINGDMIKIPDQMVIPWLNEQDSLQNLIESIYSNLSENAYDNEHIINSAILTTKNEYVDYLNKKIVEQFPGTSKPFYAYDS</sequence>
<dbReference type="AlphaFoldDB" id="A0A9N9BLP9"/>
<gene>
    <name evidence="1" type="ORF">RFULGI_LOCUS5374</name>
</gene>
<protein>
    <submittedName>
        <fullName evidence="1">6588_t:CDS:1</fullName>
    </submittedName>
</protein>
<feature type="non-terminal residue" evidence="1">
    <location>
        <position position="106"/>
    </location>
</feature>
<comment type="caution">
    <text evidence="1">The sequence shown here is derived from an EMBL/GenBank/DDBJ whole genome shotgun (WGS) entry which is preliminary data.</text>
</comment>
<evidence type="ECO:0000313" key="1">
    <source>
        <dbReference type="EMBL" id="CAG8568877.1"/>
    </source>
</evidence>
<evidence type="ECO:0000313" key="2">
    <source>
        <dbReference type="Proteomes" id="UP000789396"/>
    </source>
</evidence>
<proteinExistence type="predicted"/>
<dbReference type="OrthoDB" id="3691720at2759"/>
<dbReference type="Proteomes" id="UP000789396">
    <property type="component" value="Unassembled WGS sequence"/>
</dbReference>
<name>A0A9N9BLP9_9GLOM</name>
<reference evidence="1" key="1">
    <citation type="submission" date="2021-06" db="EMBL/GenBank/DDBJ databases">
        <authorList>
            <person name="Kallberg Y."/>
            <person name="Tangrot J."/>
            <person name="Rosling A."/>
        </authorList>
    </citation>
    <scope>NUCLEOTIDE SEQUENCE</scope>
    <source>
        <strain evidence="1">IN212</strain>
    </source>
</reference>
<organism evidence="1 2">
    <name type="scientific">Racocetra fulgida</name>
    <dbReference type="NCBI Taxonomy" id="60492"/>
    <lineage>
        <taxon>Eukaryota</taxon>
        <taxon>Fungi</taxon>
        <taxon>Fungi incertae sedis</taxon>
        <taxon>Mucoromycota</taxon>
        <taxon>Glomeromycotina</taxon>
        <taxon>Glomeromycetes</taxon>
        <taxon>Diversisporales</taxon>
        <taxon>Gigasporaceae</taxon>
        <taxon>Racocetra</taxon>
    </lineage>
</organism>
<accession>A0A9N9BLP9</accession>
<keyword evidence="2" id="KW-1185">Reference proteome</keyword>
<dbReference type="EMBL" id="CAJVPZ010006040">
    <property type="protein sequence ID" value="CAG8568877.1"/>
    <property type="molecule type" value="Genomic_DNA"/>
</dbReference>